<dbReference type="InterPro" id="IPR009362">
    <property type="entry name" value="YhcG_C"/>
</dbReference>
<dbReference type="Pfam" id="PF06250">
    <property type="entry name" value="YhcG_C"/>
    <property type="match status" value="1"/>
</dbReference>
<evidence type="ECO:0000313" key="2">
    <source>
        <dbReference type="EMBL" id="KER03620.1"/>
    </source>
</evidence>
<accession>A0A081RY67</accession>
<feature type="domain" description="YhcG PDDEXK nuclease" evidence="1">
    <location>
        <begin position="2"/>
        <end position="110"/>
    </location>
</feature>
<dbReference type="InterPro" id="IPR053148">
    <property type="entry name" value="PD-DEXK-like_domain"/>
</dbReference>
<evidence type="ECO:0000313" key="3">
    <source>
        <dbReference type="Proteomes" id="UP000028002"/>
    </source>
</evidence>
<dbReference type="PATRIC" id="fig|1393735.3.peg.1778"/>
<gene>
    <name evidence="2" type="ORF">MEG1DRAFT_01725</name>
</gene>
<dbReference type="PANTHER" id="PTHR30547:SF0">
    <property type="entry name" value="BLR8175 PROTEIN"/>
    <property type="match status" value="1"/>
</dbReference>
<proteinExistence type="predicted"/>
<comment type="caution">
    <text evidence="2">The sequence shown here is derived from an EMBL/GenBank/DDBJ whole genome shotgun (WGS) entry which is preliminary data.</text>
</comment>
<reference evidence="2 3" key="1">
    <citation type="submission" date="2014-03" db="EMBL/GenBank/DDBJ databases">
        <title>Draft Genome of Photorhabdus temperata Meg1.</title>
        <authorList>
            <person name="Hurst S.G.IV."/>
            <person name="Morris K."/>
            <person name="Thomas K."/>
            <person name="Tisa L.S."/>
        </authorList>
    </citation>
    <scope>NUCLEOTIDE SEQUENCE [LARGE SCALE GENOMIC DNA]</scope>
    <source>
        <strain evidence="2 3">Meg1</strain>
    </source>
</reference>
<name>A0A081RY67_PHOTE</name>
<evidence type="ECO:0000259" key="1">
    <source>
        <dbReference type="Pfam" id="PF06250"/>
    </source>
</evidence>
<dbReference type="EMBL" id="JGVH01000026">
    <property type="protein sequence ID" value="KER03620.1"/>
    <property type="molecule type" value="Genomic_DNA"/>
</dbReference>
<dbReference type="PANTHER" id="PTHR30547">
    <property type="entry name" value="UNCHARACTERIZED PROTEIN YHCG-RELATED"/>
    <property type="match status" value="1"/>
</dbReference>
<dbReference type="Proteomes" id="UP000028002">
    <property type="component" value="Unassembled WGS sequence"/>
</dbReference>
<sequence>MKRQYRITVSEQDYYLDLFFYHLTSRAFVAIALKRGEFKPEHAGKINFHCSVVDEKLRHSTDQPTIGLILYQTKDQILAEYALRGILKPIGVSDYELTCTLPEDLKSSLPSIEELKAELSHYSNQYTAEEML</sequence>
<protein>
    <recommendedName>
        <fullName evidence="1">YhcG PDDEXK nuclease domain-containing protein</fullName>
    </recommendedName>
</protein>
<organism evidence="2 3">
    <name type="scientific">Photorhabdus temperata subsp. temperata Meg1</name>
    <dbReference type="NCBI Taxonomy" id="1393735"/>
    <lineage>
        <taxon>Bacteria</taxon>
        <taxon>Pseudomonadati</taxon>
        <taxon>Pseudomonadota</taxon>
        <taxon>Gammaproteobacteria</taxon>
        <taxon>Enterobacterales</taxon>
        <taxon>Morganellaceae</taxon>
        <taxon>Photorhabdus</taxon>
    </lineage>
</organism>
<dbReference type="AlphaFoldDB" id="A0A081RY67"/>